<dbReference type="HOGENOM" id="CLU_085077_1_1_9"/>
<feature type="active site" description="Nucleophile" evidence="10">
    <location>
        <position position="11"/>
    </location>
</feature>
<comment type="subcellular location">
    <subcellularLocation>
        <location evidence="2 9">Cytoplasm</location>
    </subcellularLocation>
</comment>
<feature type="site" description="Contributes to substrate recognition" evidence="11">
    <location>
        <position position="103"/>
    </location>
</feature>
<evidence type="ECO:0000256" key="6">
    <source>
        <dbReference type="ARBA" id="ARBA00022801"/>
    </source>
</evidence>
<dbReference type="STRING" id="1262914.BN533_01673"/>
<dbReference type="InterPro" id="IPR036412">
    <property type="entry name" value="HAD-like_sf"/>
</dbReference>
<keyword evidence="7 9" id="KW-0119">Carbohydrate metabolism</keyword>
<evidence type="ECO:0000256" key="10">
    <source>
        <dbReference type="PIRSR" id="PIRSR004682-1"/>
    </source>
</evidence>
<dbReference type="Pfam" id="PF08645">
    <property type="entry name" value="PNK3P"/>
    <property type="match status" value="1"/>
</dbReference>
<evidence type="ECO:0000256" key="3">
    <source>
        <dbReference type="ARBA" id="ARBA00011245"/>
    </source>
</evidence>
<comment type="similarity">
    <text evidence="9">Belongs to the gmhB family.</text>
</comment>
<evidence type="ECO:0000256" key="7">
    <source>
        <dbReference type="ARBA" id="ARBA00023277"/>
    </source>
</evidence>
<dbReference type="PANTHER" id="PTHR42891">
    <property type="entry name" value="D-GLYCERO-BETA-D-MANNO-HEPTOSE-1,7-BISPHOSPHATE 7-PHOSPHATASE"/>
    <property type="match status" value="1"/>
</dbReference>
<gene>
    <name evidence="13" type="ORF">BN533_01673</name>
</gene>
<dbReference type="InterPro" id="IPR004446">
    <property type="entry name" value="Heptose_bisP_phosphatase"/>
</dbReference>
<protein>
    <recommendedName>
        <fullName evidence="8 9">D,D-heptose 1,7-bisphosphate phosphatase</fullName>
        <ecNumber evidence="9">3.1.3.-</ecNumber>
    </recommendedName>
</protein>
<organism evidence="13">
    <name type="scientific">Phascolarctobacterium faecium</name>
    <dbReference type="NCBI Taxonomy" id="33025"/>
    <lineage>
        <taxon>Bacteria</taxon>
        <taxon>Bacillati</taxon>
        <taxon>Bacillota</taxon>
        <taxon>Negativicutes</taxon>
        <taxon>Acidaminococcales</taxon>
        <taxon>Acidaminococcaceae</taxon>
        <taxon>Phascolarctobacterium</taxon>
    </lineage>
</organism>
<keyword evidence="4 9" id="KW-0963">Cytoplasm</keyword>
<comment type="cofactor">
    <cofactor evidence="12">
        <name>Zn(2+)</name>
        <dbReference type="ChEBI" id="CHEBI:29105"/>
    </cofactor>
</comment>
<evidence type="ECO:0000256" key="8">
    <source>
        <dbReference type="ARBA" id="ARBA00031828"/>
    </source>
</evidence>
<dbReference type="InterPro" id="IPR006543">
    <property type="entry name" value="Histidinol-phos"/>
</dbReference>
<feature type="site" description="Stabilizes the phosphoryl group" evidence="11">
    <location>
        <position position="54"/>
    </location>
</feature>
<comment type="caution">
    <text evidence="13">The sequence shown here is derived from an EMBL/GenBank/DDBJ whole genome shotgun (WGS) entry which is preliminary data.</text>
</comment>
<feature type="binding site" evidence="12">
    <location>
        <position position="100"/>
    </location>
    <ligand>
        <name>Zn(2+)</name>
        <dbReference type="ChEBI" id="CHEBI:29105"/>
    </ligand>
</feature>
<dbReference type="GO" id="GO:0005975">
    <property type="term" value="P:carbohydrate metabolic process"/>
    <property type="evidence" value="ECO:0007669"/>
    <property type="project" value="InterPro"/>
</dbReference>
<evidence type="ECO:0000256" key="4">
    <source>
        <dbReference type="ARBA" id="ARBA00022490"/>
    </source>
</evidence>
<comment type="cofactor">
    <cofactor evidence="1 12">
        <name>Mg(2+)</name>
        <dbReference type="ChEBI" id="CHEBI:18420"/>
    </cofactor>
</comment>
<dbReference type="RefSeq" id="WP_021718573.1">
    <property type="nucleotide sequence ID" value="NZ_CAUERG010000002.1"/>
</dbReference>
<feature type="binding site" evidence="12">
    <location>
        <position position="102"/>
    </location>
    <ligand>
        <name>Zn(2+)</name>
        <dbReference type="ChEBI" id="CHEBI:29105"/>
    </ligand>
</feature>
<reference evidence="13" key="1">
    <citation type="submission" date="2012-11" db="EMBL/GenBank/DDBJ databases">
        <title>Dependencies among metagenomic species, viruses, plasmids and units of genetic variation.</title>
        <authorList>
            <person name="Nielsen H.B."/>
            <person name="Almeida M."/>
            <person name="Juncker A.S."/>
            <person name="Rasmussen S."/>
            <person name="Li J."/>
            <person name="Sunagawa S."/>
            <person name="Plichta D."/>
            <person name="Gautier L."/>
            <person name="Le Chatelier E."/>
            <person name="Peletier E."/>
            <person name="Bonde I."/>
            <person name="Nielsen T."/>
            <person name="Manichanh C."/>
            <person name="Arumugam M."/>
            <person name="Batto J."/>
            <person name="Santos M.B.Q.D."/>
            <person name="Blom N."/>
            <person name="Borruel N."/>
            <person name="Burgdorf K.S."/>
            <person name="Boumezbeur F."/>
            <person name="Casellas F."/>
            <person name="Dore J."/>
            <person name="Guarner F."/>
            <person name="Hansen T."/>
            <person name="Hildebrand F."/>
            <person name="Kaas R.S."/>
            <person name="Kennedy S."/>
            <person name="Kristiansen K."/>
            <person name="Kultima J.R."/>
            <person name="Leonard P."/>
            <person name="Levenez F."/>
            <person name="Lund O."/>
            <person name="Moumen B."/>
            <person name="Le Paslier D."/>
            <person name="Pons N."/>
            <person name="Pedersen O."/>
            <person name="Prifti E."/>
            <person name="Qin J."/>
            <person name="Raes J."/>
            <person name="Tap J."/>
            <person name="Tims S."/>
            <person name="Ussery D.W."/>
            <person name="Yamada T."/>
            <person name="MetaHit consortium"/>
            <person name="Renault P."/>
            <person name="Sicheritz-Ponten T."/>
            <person name="Bork P."/>
            <person name="Wang J."/>
            <person name="Brunak S."/>
            <person name="Ehrlich S.D."/>
        </authorList>
    </citation>
    <scope>NUCLEOTIDE SEQUENCE [LARGE SCALE GENOMIC DNA]</scope>
</reference>
<feature type="binding site" evidence="12">
    <location>
        <position position="11"/>
    </location>
    <ligand>
        <name>Mg(2+)</name>
        <dbReference type="ChEBI" id="CHEBI:18420"/>
    </ligand>
</feature>
<dbReference type="SUPFAM" id="SSF56784">
    <property type="entry name" value="HAD-like"/>
    <property type="match status" value="1"/>
</dbReference>
<dbReference type="GO" id="GO:0046872">
    <property type="term" value="F:metal ion binding"/>
    <property type="evidence" value="ECO:0007669"/>
    <property type="project" value="UniProtKB-KW"/>
</dbReference>
<dbReference type="NCBIfam" id="TIGR01656">
    <property type="entry name" value="Histidinol-ppas"/>
    <property type="match status" value="1"/>
</dbReference>
<evidence type="ECO:0000256" key="11">
    <source>
        <dbReference type="PIRSR" id="PIRSR004682-3"/>
    </source>
</evidence>
<accession>R6J8L7</accession>
<proteinExistence type="inferred from homology"/>
<comment type="subunit">
    <text evidence="3">Monomer.</text>
</comment>
<dbReference type="InterPro" id="IPR013954">
    <property type="entry name" value="PNK3P"/>
</dbReference>
<evidence type="ECO:0000256" key="5">
    <source>
        <dbReference type="ARBA" id="ARBA00022723"/>
    </source>
</evidence>
<evidence type="ECO:0000313" key="13">
    <source>
        <dbReference type="EMBL" id="CDB46617.1"/>
    </source>
</evidence>
<dbReference type="eggNOG" id="COG0241">
    <property type="taxonomic scope" value="Bacteria"/>
</dbReference>
<dbReference type="CDD" id="cd07503">
    <property type="entry name" value="HAD_HisB-N"/>
    <property type="match status" value="1"/>
</dbReference>
<dbReference type="InterPro" id="IPR006549">
    <property type="entry name" value="HAD-SF_hydro_IIIA"/>
</dbReference>
<dbReference type="AlphaFoldDB" id="R6J8L7"/>
<evidence type="ECO:0000256" key="2">
    <source>
        <dbReference type="ARBA" id="ARBA00004496"/>
    </source>
</evidence>
<evidence type="ECO:0000256" key="1">
    <source>
        <dbReference type="ARBA" id="ARBA00001946"/>
    </source>
</evidence>
<feature type="binding site" evidence="12">
    <location>
        <position position="93"/>
    </location>
    <ligand>
        <name>Zn(2+)</name>
        <dbReference type="ChEBI" id="CHEBI:29105"/>
    </ligand>
</feature>
<feature type="binding site" evidence="12">
    <location>
        <position position="129"/>
    </location>
    <ligand>
        <name>Mg(2+)</name>
        <dbReference type="ChEBI" id="CHEBI:18420"/>
    </ligand>
</feature>
<dbReference type="PIRSF" id="PIRSF004682">
    <property type="entry name" value="GmhB"/>
    <property type="match status" value="1"/>
</dbReference>
<feature type="active site" description="Nucleophile" evidence="10">
    <location>
        <position position="9"/>
    </location>
</feature>
<keyword evidence="6 9" id="KW-0378">Hydrolase</keyword>
<feature type="site" description="Stabilizes the phosphoryl group" evidence="11">
    <location>
        <position position="104"/>
    </location>
</feature>
<dbReference type="EMBL" id="CBDS010000087">
    <property type="protein sequence ID" value="CDB46617.1"/>
    <property type="molecule type" value="Genomic_DNA"/>
</dbReference>
<dbReference type="Gene3D" id="3.40.50.1000">
    <property type="entry name" value="HAD superfamily/HAD-like"/>
    <property type="match status" value="1"/>
</dbReference>
<dbReference type="InterPro" id="IPR023214">
    <property type="entry name" value="HAD_sf"/>
</dbReference>
<evidence type="ECO:0000256" key="9">
    <source>
        <dbReference type="PIRNR" id="PIRNR004682"/>
    </source>
</evidence>
<sequence>MPNKVVFLDRDGVINKVAAPHDYIKTWNEFEFFDGVATAIKKLNDAQYIVCIVTNQRGVAQGIMSMEDVNEIHKQMRCELELSGAHLDAIFVCPHENGTCTCRKPQTGMFQQAEAIYQFDKNSSYMVGDSESDILAGKKFGVKTIAITIKEFAADYKCNSLCEAVNYILQEDVK</sequence>
<keyword evidence="5 12" id="KW-0479">Metal-binding</keyword>
<evidence type="ECO:0000256" key="12">
    <source>
        <dbReference type="PIRSR" id="PIRSR004682-4"/>
    </source>
</evidence>
<keyword evidence="12" id="KW-0460">Magnesium</keyword>
<dbReference type="GO" id="GO:0016791">
    <property type="term" value="F:phosphatase activity"/>
    <property type="evidence" value="ECO:0007669"/>
    <property type="project" value="InterPro"/>
</dbReference>
<name>R6J8L7_9FIRM</name>
<dbReference type="GO" id="GO:0005737">
    <property type="term" value="C:cytoplasm"/>
    <property type="evidence" value="ECO:0007669"/>
    <property type="project" value="UniProtKB-SubCell"/>
</dbReference>
<dbReference type="PANTHER" id="PTHR42891:SF1">
    <property type="entry name" value="D-GLYCERO-BETA-D-MANNO-HEPTOSE-1,7-BISPHOSPHATE 7-PHOSPHATASE"/>
    <property type="match status" value="1"/>
</dbReference>
<dbReference type="NCBIfam" id="TIGR01662">
    <property type="entry name" value="HAD-SF-IIIA"/>
    <property type="match status" value="1"/>
</dbReference>
<dbReference type="EC" id="3.1.3.-" evidence="9"/>
<feature type="binding site" evidence="12">
    <location>
        <position position="9"/>
    </location>
    <ligand>
        <name>Mg(2+)</name>
        <dbReference type="ChEBI" id="CHEBI:18420"/>
    </ligand>
</feature>
<feature type="binding site" evidence="12">
    <location>
        <position position="95"/>
    </location>
    <ligand>
        <name>Zn(2+)</name>
        <dbReference type="ChEBI" id="CHEBI:29105"/>
    </ligand>
</feature>
<keyword evidence="12" id="KW-0862">Zinc</keyword>